<evidence type="ECO:0000256" key="11">
    <source>
        <dbReference type="ARBA" id="ARBA00037847"/>
    </source>
</evidence>
<keyword evidence="7" id="KW-1133">Transmembrane helix</keyword>
<dbReference type="InterPro" id="IPR032675">
    <property type="entry name" value="LRR_dom_sf"/>
</dbReference>
<keyword evidence="3" id="KW-0433">Leucine-rich repeat</keyword>
<dbReference type="Pfam" id="PF13855">
    <property type="entry name" value="LRR_8"/>
    <property type="match status" value="1"/>
</dbReference>
<sequence length="662" mass="72891">MITSLVVILSVITCGLSATSGAAVRPPTSTEEVLRRWYFATGGPQWRSQHGWLEAFNSNNKPTATDSINAEEGAAASPPAARRHSIAPLSWCTWYGVRCAEPPRYADVSVHRYITSLDLSDNNLVGEFPVALFCSGSRAPGSTKKKSPFGFDQLTVLNVSHNQLSGSEPFLHSPGPRNTSESSFLQEVECTDATTPSLSTIEVIDMSWNRIKSSLRYVLHAHRRLHGTGRRMPRLRWLSMRSNLLYDPIAAMTFVQSQTANSASRRKSSTASTANFGSVIFPMLESFDAGDNHLIGEFPATSFAQHTPFLQVLKLDNNFFVNSALTWLAASLIGGNRADDADELRWHHTLTTLHLQYNYIQATIPNSVDRFRGLQELFLDGNRIYGTIPRELRSLRHLETLSLAHNYLRGTIPCAKDHWFSELTPFSRLRWMDFTDNELEGNICPVVPSHRIEVLRFADNAFRGAVPPLEGGRLREVTLGGENRWECDLPDPKLIPSWVDPAPSTKCILDSGSGDTSGGGIDALPIKRWGGGGGGGDATPSVIRTDATRRGSWWRNGLLGLLLPSQPKKRDLVDAQPMGPSARHLFSVLLTLVVVTPLSAAFMKLAGVHLPQSSGCVPPGYHWFLEWIGYEPPAATTALPLSFDDDDDSDSQFCTGESDDEH</sequence>
<keyword evidence="5 12" id="KW-0732">Signal</keyword>
<dbReference type="PANTHER" id="PTHR48052">
    <property type="entry name" value="UNNAMED PRODUCT"/>
    <property type="match status" value="1"/>
</dbReference>
<evidence type="ECO:0000313" key="14">
    <source>
        <dbReference type="Proteomes" id="UP000051952"/>
    </source>
</evidence>
<evidence type="ECO:0000256" key="7">
    <source>
        <dbReference type="ARBA" id="ARBA00022989"/>
    </source>
</evidence>
<dbReference type="GO" id="GO:0012505">
    <property type="term" value="C:endomembrane system"/>
    <property type="evidence" value="ECO:0007669"/>
    <property type="project" value="UniProtKB-SubCell"/>
</dbReference>
<proteinExistence type="predicted"/>
<feature type="chain" id="PRO_5006622466" evidence="12">
    <location>
        <begin position="18"/>
        <end position="662"/>
    </location>
</feature>
<dbReference type="PANTHER" id="PTHR48052:SF66">
    <property type="entry name" value="OS02G0610000 PROTEIN"/>
    <property type="match status" value="1"/>
</dbReference>
<feature type="signal peptide" evidence="12">
    <location>
        <begin position="1"/>
        <end position="17"/>
    </location>
</feature>
<dbReference type="EMBL" id="CYKH01001815">
    <property type="protein sequence ID" value="CUG90368.1"/>
    <property type="molecule type" value="Genomic_DNA"/>
</dbReference>
<name>A0A0S4JJI3_BODSA</name>
<dbReference type="Proteomes" id="UP000051952">
    <property type="component" value="Unassembled WGS sequence"/>
</dbReference>
<evidence type="ECO:0000256" key="12">
    <source>
        <dbReference type="SAM" id="SignalP"/>
    </source>
</evidence>
<keyword evidence="4" id="KW-0812">Transmembrane</keyword>
<keyword evidence="2" id="KW-1003">Cell membrane</keyword>
<dbReference type="InterPro" id="IPR001611">
    <property type="entry name" value="Leu-rich_rpt"/>
</dbReference>
<evidence type="ECO:0000256" key="6">
    <source>
        <dbReference type="ARBA" id="ARBA00022737"/>
    </source>
</evidence>
<keyword evidence="10" id="KW-0325">Glycoprotein</keyword>
<organism evidence="13 14">
    <name type="scientific">Bodo saltans</name>
    <name type="common">Flagellated protozoan</name>
    <dbReference type="NCBI Taxonomy" id="75058"/>
    <lineage>
        <taxon>Eukaryota</taxon>
        <taxon>Discoba</taxon>
        <taxon>Euglenozoa</taxon>
        <taxon>Kinetoplastea</taxon>
        <taxon>Metakinetoplastina</taxon>
        <taxon>Eubodonida</taxon>
        <taxon>Bodonidae</taxon>
        <taxon>Bodo</taxon>
    </lineage>
</organism>
<evidence type="ECO:0000313" key="13">
    <source>
        <dbReference type="EMBL" id="CUG90368.1"/>
    </source>
</evidence>
<evidence type="ECO:0000256" key="2">
    <source>
        <dbReference type="ARBA" id="ARBA00022475"/>
    </source>
</evidence>
<dbReference type="OrthoDB" id="6022531at2759"/>
<reference evidence="14" key="1">
    <citation type="submission" date="2015-09" db="EMBL/GenBank/DDBJ databases">
        <authorList>
            <consortium name="Pathogen Informatics"/>
        </authorList>
    </citation>
    <scope>NUCLEOTIDE SEQUENCE [LARGE SCALE GENOMIC DNA]</scope>
    <source>
        <strain evidence="14">Lake Konstanz</strain>
    </source>
</reference>
<dbReference type="Gene3D" id="3.80.10.10">
    <property type="entry name" value="Ribonuclease Inhibitor"/>
    <property type="match status" value="1"/>
</dbReference>
<evidence type="ECO:0000256" key="10">
    <source>
        <dbReference type="ARBA" id="ARBA00023180"/>
    </source>
</evidence>
<evidence type="ECO:0000256" key="4">
    <source>
        <dbReference type="ARBA" id="ARBA00022692"/>
    </source>
</evidence>
<keyword evidence="14" id="KW-1185">Reference proteome</keyword>
<protein>
    <submittedName>
        <fullName evidence="13">GP46-like surface antigen, putative</fullName>
    </submittedName>
</protein>
<evidence type="ECO:0000256" key="8">
    <source>
        <dbReference type="ARBA" id="ARBA00023136"/>
    </source>
</evidence>
<dbReference type="VEuPathDB" id="TriTrypDB:BSAL_26360"/>
<evidence type="ECO:0000256" key="9">
    <source>
        <dbReference type="ARBA" id="ARBA00023170"/>
    </source>
</evidence>
<keyword evidence="9" id="KW-0675">Receptor</keyword>
<dbReference type="AlphaFoldDB" id="A0A0S4JJI3"/>
<dbReference type="SUPFAM" id="SSF52058">
    <property type="entry name" value="L domain-like"/>
    <property type="match status" value="1"/>
</dbReference>
<dbReference type="FunFam" id="3.80.10.10:FF:000041">
    <property type="entry name" value="LRR receptor-like serine/threonine-protein kinase ERECTA"/>
    <property type="match status" value="1"/>
</dbReference>
<keyword evidence="6" id="KW-0677">Repeat</keyword>
<accession>A0A0S4JJI3</accession>
<keyword evidence="8" id="KW-0472">Membrane</keyword>
<evidence type="ECO:0000256" key="3">
    <source>
        <dbReference type="ARBA" id="ARBA00022614"/>
    </source>
</evidence>
<gene>
    <name evidence="13" type="ORF">BSAL_26360</name>
</gene>
<comment type="subcellular location">
    <subcellularLocation>
        <location evidence="1">Cell membrane</location>
    </subcellularLocation>
    <subcellularLocation>
        <location evidence="11">Endomembrane system</location>
        <topology evidence="11">Single-pass membrane protein</topology>
    </subcellularLocation>
</comment>
<evidence type="ECO:0000256" key="1">
    <source>
        <dbReference type="ARBA" id="ARBA00004236"/>
    </source>
</evidence>
<evidence type="ECO:0000256" key="5">
    <source>
        <dbReference type="ARBA" id="ARBA00022729"/>
    </source>
</evidence>
<dbReference type="GO" id="GO:0005886">
    <property type="term" value="C:plasma membrane"/>
    <property type="evidence" value="ECO:0007669"/>
    <property type="project" value="UniProtKB-SubCell"/>
</dbReference>
<dbReference type="Pfam" id="PF00560">
    <property type="entry name" value="LRR_1"/>
    <property type="match status" value="2"/>
</dbReference>